<proteinExistence type="predicted"/>
<dbReference type="AlphaFoldDB" id="A0A8J3D4U2"/>
<organism evidence="2 3">
    <name type="scientific">Persicitalea jodogahamensis</name>
    <dbReference type="NCBI Taxonomy" id="402147"/>
    <lineage>
        <taxon>Bacteria</taxon>
        <taxon>Pseudomonadati</taxon>
        <taxon>Bacteroidota</taxon>
        <taxon>Cytophagia</taxon>
        <taxon>Cytophagales</taxon>
        <taxon>Spirosomataceae</taxon>
        <taxon>Persicitalea</taxon>
    </lineage>
</organism>
<feature type="signal peptide" evidence="1">
    <location>
        <begin position="1"/>
        <end position="17"/>
    </location>
</feature>
<accession>A0A8J3D4U2</accession>
<dbReference type="RefSeq" id="WP_189565493.1">
    <property type="nucleotide sequence ID" value="NZ_BMXF01000003.1"/>
</dbReference>
<keyword evidence="1" id="KW-0732">Signal</keyword>
<comment type="caution">
    <text evidence="2">The sequence shown here is derived from an EMBL/GenBank/DDBJ whole genome shotgun (WGS) entry which is preliminary data.</text>
</comment>
<reference evidence="2 3" key="1">
    <citation type="journal article" date="2014" name="Int. J. Syst. Evol. Microbiol.">
        <title>Complete genome sequence of Corynebacterium casei LMG S-19264T (=DSM 44701T), isolated from a smear-ripened cheese.</title>
        <authorList>
            <consortium name="US DOE Joint Genome Institute (JGI-PGF)"/>
            <person name="Walter F."/>
            <person name="Albersmeier A."/>
            <person name="Kalinowski J."/>
            <person name="Ruckert C."/>
        </authorList>
    </citation>
    <scope>NUCLEOTIDE SEQUENCE [LARGE SCALE GENOMIC DNA]</scope>
    <source>
        <strain evidence="2 3">KCTC 12866</strain>
    </source>
</reference>
<protein>
    <submittedName>
        <fullName evidence="2">Uncharacterized protein</fullName>
    </submittedName>
</protein>
<dbReference type="Proteomes" id="UP000598271">
    <property type="component" value="Unassembled WGS sequence"/>
</dbReference>
<gene>
    <name evidence="2" type="ORF">GCM10007390_31600</name>
</gene>
<evidence type="ECO:0000256" key="1">
    <source>
        <dbReference type="SAM" id="SignalP"/>
    </source>
</evidence>
<name>A0A8J3D4U2_9BACT</name>
<evidence type="ECO:0000313" key="2">
    <source>
        <dbReference type="EMBL" id="GHB75529.1"/>
    </source>
</evidence>
<keyword evidence="3" id="KW-1185">Reference proteome</keyword>
<feature type="chain" id="PRO_5035182630" evidence="1">
    <location>
        <begin position="18"/>
        <end position="128"/>
    </location>
</feature>
<sequence>MKTLITFAMACALSLAAQPDARSAADGTNTSTAKSSYVVTDKMAMYMSSGNKLQLRFSKLSAMATVEVLNGPRTLYRNSIDLRKGANQLLDLSQLEAGSYTIQVSIGKQTTTKTLTIGWNSERSFQLS</sequence>
<evidence type="ECO:0000313" key="3">
    <source>
        <dbReference type="Proteomes" id="UP000598271"/>
    </source>
</evidence>
<dbReference type="EMBL" id="BMXF01000003">
    <property type="protein sequence ID" value="GHB75529.1"/>
    <property type="molecule type" value="Genomic_DNA"/>
</dbReference>